<sequence>MNRLLFTLALGFICIQSATAGSPVNSLSNGKTGRISFESIPTISMNQFLAGTAGQKSTVISGSLDLPNDVEKPVPAVVILHGAGGIHSNEKKWASRLRKIGIATFLLNSNKRPECRNFTCYDSNQGMVNMVDAYRALTLLASHPLIDQKRIAVLGFSVGGKASLYSSVNRFQQLWNTSGTEFAAYLSFYPACNIRFEKDMDISDNPIRIFHGALDEWASPLACQEYVDLLIASGKDIGIIIYENAHHAFDASREQGMPSVVSGHFHRKCRFTENSKWGEVVQNGYPENWSRKGDGWFLVHNPSCFTKKA</sequence>
<dbReference type="Pfam" id="PF01738">
    <property type="entry name" value="DLH"/>
    <property type="match status" value="1"/>
</dbReference>
<keyword evidence="1" id="KW-0378">Hydrolase</keyword>
<dbReference type="PANTHER" id="PTHR22946">
    <property type="entry name" value="DIENELACTONE HYDROLASE DOMAIN-CONTAINING PROTEIN-RELATED"/>
    <property type="match status" value="1"/>
</dbReference>
<organism evidence="3">
    <name type="scientific">marine metagenome</name>
    <dbReference type="NCBI Taxonomy" id="408172"/>
    <lineage>
        <taxon>unclassified sequences</taxon>
        <taxon>metagenomes</taxon>
        <taxon>ecological metagenomes</taxon>
    </lineage>
</organism>
<dbReference type="Gene3D" id="3.40.50.1820">
    <property type="entry name" value="alpha/beta hydrolase"/>
    <property type="match status" value="1"/>
</dbReference>
<dbReference type="EMBL" id="UINC01095249">
    <property type="protein sequence ID" value="SVC51185.1"/>
    <property type="molecule type" value="Genomic_DNA"/>
</dbReference>
<dbReference type="SUPFAM" id="SSF53474">
    <property type="entry name" value="alpha/beta-Hydrolases"/>
    <property type="match status" value="1"/>
</dbReference>
<evidence type="ECO:0000259" key="2">
    <source>
        <dbReference type="Pfam" id="PF01738"/>
    </source>
</evidence>
<feature type="domain" description="Dienelactone hydrolase" evidence="2">
    <location>
        <begin position="64"/>
        <end position="255"/>
    </location>
</feature>
<dbReference type="InterPro" id="IPR002925">
    <property type="entry name" value="Dienelactn_hydro"/>
</dbReference>
<evidence type="ECO:0000256" key="1">
    <source>
        <dbReference type="ARBA" id="ARBA00022801"/>
    </source>
</evidence>
<feature type="non-terminal residue" evidence="3">
    <location>
        <position position="309"/>
    </location>
</feature>
<dbReference type="InterPro" id="IPR029058">
    <property type="entry name" value="AB_hydrolase_fold"/>
</dbReference>
<gene>
    <name evidence="3" type="ORF">METZ01_LOCUS304039</name>
</gene>
<dbReference type="AlphaFoldDB" id="A0A382MSU0"/>
<dbReference type="GO" id="GO:0016788">
    <property type="term" value="F:hydrolase activity, acting on ester bonds"/>
    <property type="evidence" value="ECO:0007669"/>
    <property type="project" value="UniProtKB-ARBA"/>
</dbReference>
<name>A0A382MSU0_9ZZZZ</name>
<dbReference type="PANTHER" id="PTHR22946:SF9">
    <property type="entry name" value="POLYKETIDE TRANSFERASE AF380"/>
    <property type="match status" value="1"/>
</dbReference>
<accession>A0A382MSU0</accession>
<dbReference type="InterPro" id="IPR050261">
    <property type="entry name" value="FrsA_esterase"/>
</dbReference>
<reference evidence="3" key="1">
    <citation type="submission" date="2018-05" db="EMBL/GenBank/DDBJ databases">
        <authorList>
            <person name="Lanie J.A."/>
            <person name="Ng W.-L."/>
            <person name="Kazmierczak K.M."/>
            <person name="Andrzejewski T.M."/>
            <person name="Davidsen T.M."/>
            <person name="Wayne K.J."/>
            <person name="Tettelin H."/>
            <person name="Glass J.I."/>
            <person name="Rusch D."/>
            <person name="Podicherti R."/>
            <person name="Tsui H.-C.T."/>
            <person name="Winkler M.E."/>
        </authorList>
    </citation>
    <scope>NUCLEOTIDE SEQUENCE</scope>
</reference>
<protein>
    <recommendedName>
        <fullName evidence="2">Dienelactone hydrolase domain-containing protein</fullName>
    </recommendedName>
</protein>
<evidence type="ECO:0000313" key="3">
    <source>
        <dbReference type="EMBL" id="SVC51185.1"/>
    </source>
</evidence>
<proteinExistence type="predicted"/>